<comment type="caution">
    <text evidence="2">The sequence shown here is derived from an EMBL/GenBank/DDBJ whole genome shotgun (WGS) entry which is preliminary data.</text>
</comment>
<feature type="signal peptide" evidence="1">
    <location>
        <begin position="1"/>
        <end position="18"/>
    </location>
</feature>
<accession>A0A5M9J906</accession>
<proteinExistence type="predicted"/>
<sequence length="284" mass="31793">MWGLKDRRFLLHFGVMTAIKCVIQSQACAVASMILYSTHSNQYPPHGSRRGWINQPTNQSINQPINHHLNRIISSSPPFLITLGAHRGGRSRMGVWAYRHSQLCFIDSFIYGRGMKRPTAGFKRRESGGKDGELLELLSERILHGGGGLKDAPGINIMTLRQIWAFFISKMDHDGWLKDAHMVWGSKRVDRWLEMLLARMKSLGYGHGDGNGGCYKRNFQSPKVGDVMLQVKQASSSLSILTWLHACGDEYLWIDTLPSSSLPQSSISEGGVHEVPSNSSVFRV</sequence>
<dbReference type="Proteomes" id="UP000322873">
    <property type="component" value="Unassembled WGS sequence"/>
</dbReference>
<keyword evidence="1" id="KW-0732">Signal</keyword>
<keyword evidence="3" id="KW-1185">Reference proteome</keyword>
<evidence type="ECO:0000313" key="2">
    <source>
        <dbReference type="EMBL" id="KAA8565020.1"/>
    </source>
</evidence>
<evidence type="ECO:0000256" key="1">
    <source>
        <dbReference type="SAM" id="SignalP"/>
    </source>
</evidence>
<organism evidence="2 3">
    <name type="scientific">Monilinia fructicola</name>
    <name type="common">Brown rot fungus</name>
    <name type="synonym">Ciboria fructicola</name>
    <dbReference type="NCBI Taxonomy" id="38448"/>
    <lineage>
        <taxon>Eukaryota</taxon>
        <taxon>Fungi</taxon>
        <taxon>Dikarya</taxon>
        <taxon>Ascomycota</taxon>
        <taxon>Pezizomycotina</taxon>
        <taxon>Leotiomycetes</taxon>
        <taxon>Helotiales</taxon>
        <taxon>Sclerotiniaceae</taxon>
        <taxon>Monilinia</taxon>
    </lineage>
</organism>
<name>A0A5M9J906_MONFR</name>
<reference evidence="2 3" key="1">
    <citation type="submission" date="2019-06" db="EMBL/GenBank/DDBJ databases">
        <title>Genome Sequence of the Brown Rot Fungal Pathogen Monilinia fructicola.</title>
        <authorList>
            <person name="De Miccolis Angelini R.M."/>
            <person name="Landi L."/>
            <person name="Abate D."/>
            <person name="Pollastro S."/>
            <person name="Romanazzi G."/>
            <person name="Faretra F."/>
        </authorList>
    </citation>
    <scope>NUCLEOTIDE SEQUENCE [LARGE SCALE GENOMIC DNA]</scope>
    <source>
        <strain evidence="2 3">Mfrc123</strain>
    </source>
</reference>
<gene>
    <name evidence="2" type="ORF">EYC84_010785</name>
</gene>
<dbReference type="EMBL" id="VICG01000014">
    <property type="protein sequence ID" value="KAA8565020.1"/>
    <property type="molecule type" value="Genomic_DNA"/>
</dbReference>
<protein>
    <submittedName>
        <fullName evidence="2">Uncharacterized protein</fullName>
    </submittedName>
</protein>
<dbReference type="AlphaFoldDB" id="A0A5M9J906"/>
<feature type="chain" id="PRO_5024340283" evidence="1">
    <location>
        <begin position="19"/>
        <end position="284"/>
    </location>
</feature>
<evidence type="ECO:0000313" key="3">
    <source>
        <dbReference type="Proteomes" id="UP000322873"/>
    </source>
</evidence>